<evidence type="ECO:0000313" key="2">
    <source>
        <dbReference type="EMBL" id="MCC3299290.1"/>
    </source>
</evidence>
<feature type="region of interest" description="Disordered" evidence="1">
    <location>
        <begin position="1"/>
        <end position="40"/>
    </location>
</feature>
<organism evidence="2 3">
    <name type="scientific">Arthrobacter caoxuetaonis</name>
    <dbReference type="NCBI Taxonomy" id="2886935"/>
    <lineage>
        <taxon>Bacteria</taxon>
        <taxon>Bacillati</taxon>
        <taxon>Actinomycetota</taxon>
        <taxon>Actinomycetes</taxon>
        <taxon>Micrococcales</taxon>
        <taxon>Micrococcaceae</taxon>
        <taxon>Arthrobacter</taxon>
    </lineage>
</organism>
<evidence type="ECO:0000313" key="3">
    <source>
        <dbReference type="Proteomes" id="UP001139158"/>
    </source>
</evidence>
<sequence length="76" mass="8699">MGAIKHGKTGTSMVLAGRRPQQPEPERNKDECPKCKSGRRSPCVDYIWVKSKRKFQVKKRMVTHRTAGDMDTPQQD</sequence>
<dbReference type="Proteomes" id="UP001139158">
    <property type="component" value="Unassembled WGS sequence"/>
</dbReference>
<dbReference type="AlphaFoldDB" id="A0A9X1SD32"/>
<reference evidence="2" key="1">
    <citation type="submission" date="2021-10" db="EMBL/GenBank/DDBJ databases">
        <title>Novel species in genus Arthrobacter.</title>
        <authorList>
            <person name="Liu Y."/>
        </authorList>
    </citation>
    <scope>NUCLEOTIDE SEQUENCE</scope>
    <source>
        <strain evidence="2">Zg-Y453</strain>
    </source>
</reference>
<dbReference type="RefSeq" id="WP_227897278.1">
    <property type="nucleotide sequence ID" value="NZ_CP099467.1"/>
</dbReference>
<evidence type="ECO:0000256" key="1">
    <source>
        <dbReference type="SAM" id="MobiDB-lite"/>
    </source>
</evidence>
<comment type="caution">
    <text evidence="2">The sequence shown here is derived from an EMBL/GenBank/DDBJ whole genome shotgun (WGS) entry which is preliminary data.</text>
</comment>
<dbReference type="EMBL" id="JAJFZV010000018">
    <property type="protein sequence ID" value="MCC3299290.1"/>
    <property type="molecule type" value="Genomic_DNA"/>
</dbReference>
<protein>
    <submittedName>
        <fullName evidence="2">Uncharacterized protein</fullName>
    </submittedName>
</protein>
<feature type="compositionally biased region" description="Basic and acidic residues" evidence="1">
    <location>
        <begin position="24"/>
        <end position="34"/>
    </location>
</feature>
<accession>A0A9X1SD32</accession>
<keyword evidence="3" id="KW-1185">Reference proteome</keyword>
<gene>
    <name evidence="2" type="ORF">LJ757_15980</name>
</gene>
<proteinExistence type="predicted"/>
<name>A0A9X1SD32_9MICC</name>